<accession>A0ABX2BHK6</accession>
<keyword evidence="3" id="KW-0997">Cell inner membrane</keyword>
<evidence type="ECO:0000256" key="3">
    <source>
        <dbReference type="ARBA" id="ARBA00022519"/>
    </source>
</evidence>
<evidence type="ECO:0000313" key="7">
    <source>
        <dbReference type="EMBL" id="NPT40279.1"/>
    </source>
</evidence>
<dbReference type="InterPro" id="IPR003593">
    <property type="entry name" value="AAA+_ATPase"/>
</dbReference>
<dbReference type="SUPFAM" id="SSF52540">
    <property type="entry name" value="P-loop containing nucleoside triphosphate hydrolases"/>
    <property type="match status" value="1"/>
</dbReference>
<dbReference type="Gene3D" id="3.40.50.300">
    <property type="entry name" value="P-loop containing nucleotide triphosphate hydrolases"/>
    <property type="match status" value="1"/>
</dbReference>
<evidence type="ECO:0000256" key="1">
    <source>
        <dbReference type="ARBA" id="ARBA00022448"/>
    </source>
</evidence>
<dbReference type="Proteomes" id="UP000652198">
    <property type="component" value="Unassembled WGS sequence"/>
</dbReference>
<proteinExistence type="predicted"/>
<dbReference type="Pfam" id="PF00005">
    <property type="entry name" value="ABC_tran"/>
    <property type="match status" value="1"/>
</dbReference>
<dbReference type="GO" id="GO:0005524">
    <property type="term" value="F:ATP binding"/>
    <property type="evidence" value="ECO:0007669"/>
    <property type="project" value="UniProtKB-KW"/>
</dbReference>
<dbReference type="Pfam" id="PF08402">
    <property type="entry name" value="TOBE_2"/>
    <property type="match status" value="1"/>
</dbReference>
<gene>
    <name evidence="7" type="ORF">GNZ12_02895</name>
</gene>
<keyword evidence="3" id="KW-0472">Membrane</keyword>
<dbReference type="SMART" id="SM00382">
    <property type="entry name" value="AAA"/>
    <property type="match status" value="1"/>
</dbReference>
<keyword evidence="1" id="KW-0813">Transport</keyword>
<dbReference type="InterPro" id="IPR013611">
    <property type="entry name" value="Transp-assoc_OB_typ2"/>
</dbReference>
<dbReference type="InterPro" id="IPR050093">
    <property type="entry name" value="ABC_SmlMolc_Importer"/>
</dbReference>
<reference evidence="7 8" key="1">
    <citation type="submission" date="2019-11" db="EMBL/GenBank/DDBJ databases">
        <title>Metabolism of dissolved organic matter in forest soils.</title>
        <authorList>
            <person name="Cyle K.T."/>
            <person name="Wilhelm R.C."/>
            <person name="Martinez C.E."/>
        </authorList>
    </citation>
    <scope>NUCLEOTIDE SEQUENCE [LARGE SCALE GENOMIC DNA]</scope>
    <source>
        <strain evidence="7 8">1N</strain>
    </source>
</reference>
<name>A0ABX2BHK6_9BURK</name>
<comment type="caution">
    <text evidence="7">The sequence shown here is derived from an EMBL/GenBank/DDBJ whole genome shotgun (WGS) entry which is preliminary data.</text>
</comment>
<keyword evidence="5 7" id="KW-0067">ATP-binding</keyword>
<keyword evidence="2" id="KW-1003">Cell membrane</keyword>
<keyword evidence="4" id="KW-0547">Nucleotide-binding</keyword>
<dbReference type="PANTHER" id="PTHR42781">
    <property type="entry name" value="SPERMIDINE/PUTRESCINE IMPORT ATP-BINDING PROTEIN POTA"/>
    <property type="match status" value="1"/>
</dbReference>
<dbReference type="RefSeq" id="WP_216673080.1">
    <property type="nucleotide sequence ID" value="NZ_WOEY01000013.1"/>
</dbReference>
<sequence length="405" mass="43655">MEAGHAHINEAAAWRSPVARMSASRVSSGAGLMIDRVSKSYGKVMAVRETTIDIPRGEFLTILGPSGSGKTTLLMMVAGFEQPTSGDLRVGAKSIVALPPEKRNFGMVFQGYALFPHMTVEQNVAYPLMVRGQKGPDAMKKVKDALELVRLGHLAGRLPRQLSGGQQQRVAVARALVFNPDVVLLDEPLGALDRKLRSEVQVELKALHERLGSTFLFVTHDQEEALSMSDRIAIMRDGQLEQIGAPGELYERPGNRFVADFLGKSNFIEGVAQGNADGATVYQCGARRFGAEACGALPGEAVVFALRPEKVGVSATSCGGTLNEVCGRILHWNYFGSSFRFEIETAELGRVTADVPAWKGLASPHTGMEVFVNWERSATCRLAAETHQAAPHQAPYRNAAAAAGR</sequence>
<evidence type="ECO:0000259" key="6">
    <source>
        <dbReference type="PROSITE" id="PS50893"/>
    </source>
</evidence>
<evidence type="ECO:0000256" key="5">
    <source>
        <dbReference type="ARBA" id="ARBA00022840"/>
    </source>
</evidence>
<evidence type="ECO:0000313" key="8">
    <source>
        <dbReference type="Proteomes" id="UP000652198"/>
    </source>
</evidence>
<organism evidence="7 8">
    <name type="scientific">Paraburkholderia solitsugae</name>
    <dbReference type="NCBI Taxonomy" id="2675748"/>
    <lineage>
        <taxon>Bacteria</taxon>
        <taxon>Pseudomonadati</taxon>
        <taxon>Pseudomonadota</taxon>
        <taxon>Betaproteobacteria</taxon>
        <taxon>Burkholderiales</taxon>
        <taxon>Burkholderiaceae</taxon>
        <taxon>Paraburkholderia</taxon>
    </lineage>
</organism>
<dbReference type="EMBL" id="WOEY01000013">
    <property type="protein sequence ID" value="NPT40279.1"/>
    <property type="molecule type" value="Genomic_DNA"/>
</dbReference>
<dbReference type="InterPro" id="IPR017871">
    <property type="entry name" value="ABC_transporter-like_CS"/>
</dbReference>
<evidence type="ECO:0000256" key="2">
    <source>
        <dbReference type="ARBA" id="ARBA00022475"/>
    </source>
</evidence>
<dbReference type="PROSITE" id="PS50893">
    <property type="entry name" value="ABC_TRANSPORTER_2"/>
    <property type="match status" value="1"/>
</dbReference>
<dbReference type="InterPro" id="IPR027417">
    <property type="entry name" value="P-loop_NTPase"/>
</dbReference>
<dbReference type="PROSITE" id="PS00211">
    <property type="entry name" value="ABC_TRANSPORTER_1"/>
    <property type="match status" value="1"/>
</dbReference>
<dbReference type="InterPro" id="IPR003439">
    <property type="entry name" value="ABC_transporter-like_ATP-bd"/>
</dbReference>
<dbReference type="InterPro" id="IPR008995">
    <property type="entry name" value="Mo/tungstate-bd_C_term_dom"/>
</dbReference>
<dbReference type="Gene3D" id="2.40.50.100">
    <property type="match status" value="1"/>
</dbReference>
<dbReference type="PANTHER" id="PTHR42781:SF6">
    <property type="entry name" value="SPERMIDINE_PUTRESCINE IMPORT ATP-BINDING PROTEIN POTA"/>
    <property type="match status" value="1"/>
</dbReference>
<evidence type="ECO:0000256" key="4">
    <source>
        <dbReference type="ARBA" id="ARBA00022741"/>
    </source>
</evidence>
<feature type="domain" description="ABC transporter" evidence="6">
    <location>
        <begin position="32"/>
        <end position="262"/>
    </location>
</feature>
<protein>
    <submittedName>
        <fullName evidence="7">ATP-binding cassette domain-containing protein</fullName>
    </submittedName>
</protein>
<dbReference type="SUPFAM" id="SSF50331">
    <property type="entry name" value="MOP-like"/>
    <property type="match status" value="1"/>
</dbReference>
<keyword evidence="8" id="KW-1185">Reference proteome</keyword>